<keyword evidence="2" id="KW-1185">Reference proteome</keyword>
<proteinExistence type="predicted"/>
<gene>
    <name evidence="1" type="ORF">FM037_02995</name>
</gene>
<accession>A0ABX5WVJ5</accession>
<evidence type="ECO:0000313" key="1">
    <source>
        <dbReference type="EMBL" id="QDO82397.1"/>
    </source>
</evidence>
<organism evidence="1 2">
    <name type="scientific">Shewanella psychropiezotolerans</name>
    <dbReference type="NCBI Taxonomy" id="2593655"/>
    <lineage>
        <taxon>Bacteria</taxon>
        <taxon>Pseudomonadati</taxon>
        <taxon>Pseudomonadota</taxon>
        <taxon>Gammaproteobacteria</taxon>
        <taxon>Alteromonadales</taxon>
        <taxon>Shewanellaceae</taxon>
        <taxon>Shewanella</taxon>
    </lineage>
</organism>
<name>A0ABX5WVJ5_9GAMM</name>
<evidence type="ECO:0000313" key="2">
    <source>
        <dbReference type="Proteomes" id="UP000315947"/>
    </source>
</evidence>
<protein>
    <submittedName>
        <fullName evidence="1">Uncharacterized protein</fullName>
    </submittedName>
</protein>
<dbReference type="RefSeq" id="WP_144044786.1">
    <property type="nucleotide sequence ID" value="NZ_CP041614.1"/>
</dbReference>
<dbReference type="Proteomes" id="UP000315947">
    <property type="component" value="Chromosome"/>
</dbReference>
<dbReference type="EMBL" id="CP041614">
    <property type="protein sequence ID" value="QDO82397.1"/>
    <property type="molecule type" value="Genomic_DNA"/>
</dbReference>
<sequence length="70" mass="7607">MSHLTDSINSQNFNIRTAFLNATPRAPKKVTAEDRRAAVCRRQIEDIQAARALGISVQELLASEIGGGVQ</sequence>
<reference evidence="1 2" key="1">
    <citation type="submission" date="2019-07" db="EMBL/GenBank/DDBJ databases">
        <title>Shewanella sp. YLB-06 whole genomic sequence.</title>
        <authorList>
            <person name="Yu L."/>
        </authorList>
    </citation>
    <scope>NUCLEOTIDE SEQUENCE [LARGE SCALE GENOMIC DNA]</scope>
    <source>
        <strain evidence="1 2">YLB-06</strain>
    </source>
</reference>